<evidence type="ECO:0000256" key="1">
    <source>
        <dbReference type="ARBA" id="ARBA00004429"/>
    </source>
</evidence>
<keyword evidence="9" id="KW-0808">Transferase</keyword>
<evidence type="ECO:0000259" key="12">
    <source>
        <dbReference type="Pfam" id="PF06750"/>
    </source>
</evidence>
<keyword evidence="6 10" id="KW-1133">Transmembrane helix</keyword>
<feature type="domain" description="Prepilin type IV endopeptidase peptidase" evidence="11">
    <location>
        <begin position="128"/>
        <end position="236"/>
    </location>
</feature>
<comment type="catalytic activity">
    <reaction evidence="9">
        <text>Typically cleaves a -Gly-|-Phe- bond to release an N-terminal, basic peptide of 5-8 residues from type IV prepilin, and then N-methylates the new N-terminal amino group, the methyl donor being S-adenosyl-L-methionine.</text>
        <dbReference type="EC" id="3.4.23.43"/>
    </reaction>
</comment>
<keyword evidence="9" id="KW-0511">Multifunctional enzyme</keyword>
<dbReference type="GO" id="GO:0004190">
    <property type="term" value="F:aspartic-type endopeptidase activity"/>
    <property type="evidence" value="ECO:0007669"/>
    <property type="project" value="UniProtKB-EC"/>
</dbReference>
<dbReference type="Pfam" id="PF01478">
    <property type="entry name" value="Peptidase_A24"/>
    <property type="match status" value="1"/>
</dbReference>
<evidence type="ECO:0000256" key="9">
    <source>
        <dbReference type="RuleBase" id="RU003794"/>
    </source>
</evidence>
<accession>A0A286EG00</accession>
<feature type="transmembrane region" description="Helical" evidence="10">
    <location>
        <begin position="124"/>
        <end position="143"/>
    </location>
</feature>
<protein>
    <recommendedName>
        <fullName evidence="9">Prepilin leader peptidase/N-methyltransferase</fullName>
        <ecNumber evidence="9">2.1.1.-</ecNumber>
        <ecNumber evidence="9">3.4.23.43</ecNumber>
    </recommendedName>
</protein>
<evidence type="ECO:0000313" key="14">
    <source>
        <dbReference type="Proteomes" id="UP000219669"/>
    </source>
</evidence>
<organism evidence="13 14">
    <name type="scientific">Alysiella filiformis DSM 16848</name>
    <dbReference type="NCBI Taxonomy" id="1120981"/>
    <lineage>
        <taxon>Bacteria</taxon>
        <taxon>Pseudomonadati</taxon>
        <taxon>Pseudomonadota</taxon>
        <taxon>Betaproteobacteria</taxon>
        <taxon>Neisseriales</taxon>
        <taxon>Neisseriaceae</taxon>
        <taxon>Alysiella</taxon>
    </lineage>
</organism>
<dbReference type="Proteomes" id="UP000219669">
    <property type="component" value="Unassembled WGS sequence"/>
</dbReference>
<keyword evidence="7 10" id="KW-0472">Membrane</keyword>
<sequence>MNIEVLFALILGLLVGSFLNVVIYRLPVMMENDWTQFSKEHLGLIQENDPQPEKFNLMTPPSRCGNCGSPVRPWQNMPIISWLILRGKCASCHTPISIRYPLVELLTGLLFALVAWQYGWSPITVWGCLFTAFVIALTFIDADTQYLPDQLTMPLIWLGFLFNWHTGFISLEQAMLGAVVGYMSLWILSNAYKLWRGVDGMGGGDFKLLAAVGAWTGLQNLAVIVLMAACVGIVAGLIKRVAKQQPMAFGPCLAIAGWIVFVWHDKVLYGVNWWLHKSGF</sequence>
<evidence type="ECO:0000256" key="4">
    <source>
        <dbReference type="ARBA" id="ARBA00022519"/>
    </source>
</evidence>
<dbReference type="GO" id="GO:0005886">
    <property type="term" value="C:plasma membrane"/>
    <property type="evidence" value="ECO:0007669"/>
    <property type="project" value="UniProtKB-SubCell"/>
</dbReference>
<dbReference type="GO" id="GO:0032259">
    <property type="term" value="P:methylation"/>
    <property type="evidence" value="ECO:0007669"/>
    <property type="project" value="UniProtKB-KW"/>
</dbReference>
<feature type="transmembrane region" description="Helical" evidence="10">
    <location>
        <begin position="6"/>
        <end position="26"/>
    </location>
</feature>
<dbReference type="EC" id="3.4.23.43" evidence="9"/>
<reference evidence="13 14" key="1">
    <citation type="submission" date="2017-09" db="EMBL/GenBank/DDBJ databases">
        <authorList>
            <person name="Ehlers B."/>
            <person name="Leendertz F.H."/>
        </authorList>
    </citation>
    <scope>NUCLEOTIDE SEQUENCE [LARGE SCALE GENOMIC DNA]</scope>
    <source>
        <strain evidence="13 14">DSM 16848</strain>
    </source>
</reference>
<evidence type="ECO:0000313" key="13">
    <source>
        <dbReference type="EMBL" id="SOD69855.1"/>
    </source>
</evidence>
<comment type="function">
    <text evidence="9">Plays an essential role in type IV pili and type II pseudopili formation by proteolytically removing the leader sequence from substrate proteins and subsequently monomethylating the alpha-amino group of the newly exposed N-terminal phenylalanine.</text>
</comment>
<dbReference type="InterPro" id="IPR000045">
    <property type="entry name" value="Prepilin_IV_endopep_pep"/>
</dbReference>
<evidence type="ECO:0000256" key="3">
    <source>
        <dbReference type="ARBA" id="ARBA00022475"/>
    </source>
</evidence>
<dbReference type="OrthoDB" id="9789291at2"/>
<feature type="transmembrane region" description="Helical" evidence="10">
    <location>
        <begin position="155"/>
        <end position="188"/>
    </location>
</feature>
<evidence type="ECO:0000256" key="5">
    <source>
        <dbReference type="ARBA" id="ARBA00022692"/>
    </source>
</evidence>
<gene>
    <name evidence="13" type="ORF">SAMN02746062_01863</name>
</gene>
<keyword evidence="4" id="KW-0997">Cell inner membrane</keyword>
<dbReference type="RefSeq" id="WP_097114841.1">
    <property type="nucleotide sequence ID" value="NZ_CP083931.1"/>
</dbReference>
<keyword evidence="9" id="KW-0378">Hydrolase</keyword>
<dbReference type="InterPro" id="IPR050882">
    <property type="entry name" value="Prepilin_peptidase/N-MTase"/>
</dbReference>
<name>A0A286EG00_9NEIS</name>
<dbReference type="GO" id="GO:0006465">
    <property type="term" value="P:signal peptide processing"/>
    <property type="evidence" value="ECO:0007669"/>
    <property type="project" value="TreeGrafter"/>
</dbReference>
<dbReference type="EC" id="2.1.1.-" evidence="9"/>
<dbReference type="PANTHER" id="PTHR30487">
    <property type="entry name" value="TYPE 4 PREPILIN-LIKE PROTEINS LEADER PEPTIDE-PROCESSING ENZYME"/>
    <property type="match status" value="1"/>
</dbReference>
<feature type="transmembrane region" description="Helical" evidence="10">
    <location>
        <begin position="208"/>
        <end position="235"/>
    </location>
</feature>
<keyword evidence="9" id="KW-0645">Protease</keyword>
<dbReference type="InterPro" id="IPR010627">
    <property type="entry name" value="Prepilin_pept_A24_N"/>
</dbReference>
<dbReference type="InterPro" id="IPR014032">
    <property type="entry name" value="Peptidase_A24A_bac"/>
</dbReference>
<evidence type="ECO:0000256" key="2">
    <source>
        <dbReference type="ARBA" id="ARBA00005801"/>
    </source>
</evidence>
<dbReference type="PANTHER" id="PTHR30487:SF0">
    <property type="entry name" value="PREPILIN LEADER PEPTIDASE_N-METHYLTRANSFERASE-RELATED"/>
    <property type="match status" value="1"/>
</dbReference>
<evidence type="ECO:0000259" key="11">
    <source>
        <dbReference type="Pfam" id="PF01478"/>
    </source>
</evidence>
<keyword evidence="3" id="KW-1003">Cell membrane</keyword>
<dbReference type="Gene3D" id="1.20.120.1220">
    <property type="match status" value="1"/>
</dbReference>
<evidence type="ECO:0000256" key="8">
    <source>
        <dbReference type="RuleBase" id="RU003793"/>
    </source>
</evidence>
<keyword evidence="9" id="KW-0489">Methyltransferase</keyword>
<keyword evidence="5 9" id="KW-0812">Transmembrane</keyword>
<keyword evidence="14" id="KW-1185">Reference proteome</keyword>
<evidence type="ECO:0000256" key="7">
    <source>
        <dbReference type="ARBA" id="ARBA00023136"/>
    </source>
</evidence>
<evidence type="ECO:0000256" key="10">
    <source>
        <dbReference type="SAM" id="Phobius"/>
    </source>
</evidence>
<dbReference type="AlphaFoldDB" id="A0A286EG00"/>
<comment type="similarity">
    <text evidence="2 8">Belongs to the peptidase A24 family.</text>
</comment>
<evidence type="ECO:0000256" key="6">
    <source>
        <dbReference type="ARBA" id="ARBA00022989"/>
    </source>
</evidence>
<dbReference type="GO" id="GO:0008168">
    <property type="term" value="F:methyltransferase activity"/>
    <property type="evidence" value="ECO:0007669"/>
    <property type="project" value="UniProtKB-KW"/>
</dbReference>
<feature type="transmembrane region" description="Helical" evidence="10">
    <location>
        <begin position="247"/>
        <end position="264"/>
    </location>
</feature>
<comment type="subcellular location">
    <subcellularLocation>
        <location evidence="1">Cell inner membrane</location>
        <topology evidence="1">Multi-pass membrane protein</topology>
    </subcellularLocation>
    <subcellularLocation>
        <location evidence="9">Cell membrane</location>
        <topology evidence="9">Multi-pass membrane protein</topology>
    </subcellularLocation>
</comment>
<dbReference type="EMBL" id="OCNF01000019">
    <property type="protein sequence ID" value="SOD69855.1"/>
    <property type="molecule type" value="Genomic_DNA"/>
</dbReference>
<dbReference type="PRINTS" id="PR00864">
    <property type="entry name" value="PREPILNPTASE"/>
</dbReference>
<feature type="domain" description="Prepilin peptidase A24 N-terminal" evidence="12">
    <location>
        <begin position="10"/>
        <end position="118"/>
    </location>
</feature>
<proteinExistence type="inferred from homology"/>
<dbReference type="Pfam" id="PF06750">
    <property type="entry name" value="A24_N_bact"/>
    <property type="match status" value="1"/>
</dbReference>